<dbReference type="Gene3D" id="3.40.50.11550">
    <property type="match status" value="1"/>
</dbReference>
<proteinExistence type="predicted"/>
<evidence type="ECO:0000259" key="1">
    <source>
        <dbReference type="Pfam" id="PF04187"/>
    </source>
</evidence>
<accession>A0ABR9GQC3</accession>
<dbReference type="Pfam" id="PF04187">
    <property type="entry name" value="Cofac_haem_bdg"/>
    <property type="match status" value="1"/>
</dbReference>
<dbReference type="CDD" id="cd14727">
    <property type="entry name" value="ChanN-like"/>
    <property type="match status" value="1"/>
</dbReference>
<evidence type="ECO:0000313" key="3">
    <source>
        <dbReference type="Proteomes" id="UP000598227"/>
    </source>
</evidence>
<feature type="domain" description="Haem-binding uptake Tiki superfamily ChaN" evidence="1">
    <location>
        <begin position="45"/>
        <end position="256"/>
    </location>
</feature>
<dbReference type="Proteomes" id="UP000598227">
    <property type="component" value="Unassembled WGS sequence"/>
</dbReference>
<keyword evidence="2" id="KW-0449">Lipoprotein</keyword>
<gene>
    <name evidence="2" type="ORF">IHE39_16485</name>
</gene>
<comment type="caution">
    <text evidence="2">The sequence shown here is derived from an EMBL/GenBank/DDBJ whole genome shotgun (WGS) entry which is preliminary data.</text>
</comment>
<reference evidence="2 3" key="1">
    <citation type="submission" date="2020-09" db="EMBL/GenBank/DDBJ databases">
        <title>Draft Genome Sequence of Aminobacter carboxidus type strain DSM 1086, a soil Gram-negative carboxydobacterium.</title>
        <authorList>
            <person name="Turrini P."/>
            <person name="Tescari M."/>
            <person name="Artuso I."/>
            <person name="Lugli G.A."/>
            <person name="Frangipani E."/>
            <person name="Ventura M."/>
            <person name="Visca P."/>
        </authorList>
    </citation>
    <scope>NUCLEOTIDE SEQUENCE [LARGE SCALE GENOMIC DNA]</scope>
    <source>
        <strain evidence="2 3">DSM 1086</strain>
    </source>
</reference>
<keyword evidence="3" id="KW-1185">Reference proteome</keyword>
<organism evidence="2 3">
    <name type="scientific">Aminobacter carboxidus</name>
    <dbReference type="NCBI Taxonomy" id="376165"/>
    <lineage>
        <taxon>Bacteria</taxon>
        <taxon>Pseudomonadati</taxon>
        <taxon>Pseudomonadota</taxon>
        <taxon>Alphaproteobacteria</taxon>
        <taxon>Hyphomicrobiales</taxon>
        <taxon>Phyllobacteriaceae</taxon>
        <taxon>Aminobacter</taxon>
    </lineage>
</organism>
<dbReference type="EMBL" id="JACZEP010000004">
    <property type="protein sequence ID" value="MBE1205895.1"/>
    <property type="molecule type" value="Genomic_DNA"/>
</dbReference>
<evidence type="ECO:0000313" key="2">
    <source>
        <dbReference type="EMBL" id="MBE1205895.1"/>
    </source>
</evidence>
<sequence>MAPRRVSPSPARRRALGDTVTNTWNHPVASWLDPDSGALLDHPDLMREVAQSNVLLLGETHDRYDIHRWQLHVCAAMRTLRNNIAIGFEMFPRRLQPVLDQWVAGDLERDEFLKAAEWGKVWGFPAELYLPIFHFCREFGVPMLALNCYRELVTRVGKEGWDAIPLDERDGLTPSANATPAYRQYLFDITGGGSPTRKATSPQAPEFDRFVRAQQTWDRAFACNIAKARTTANPRLVIGIIGRGHLEFGHGTPFQLADLGIDKVTTLLPSDTSQVDREKVRGIGRALFRLQPQAGARPGA</sequence>
<dbReference type="InterPro" id="IPR007314">
    <property type="entry name" value="Cofac_haem-bd_dom"/>
</dbReference>
<protein>
    <submittedName>
        <fullName evidence="2">ChaN family lipoprotein</fullName>
    </submittedName>
</protein>
<dbReference type="SUPFAM" id="SSF159501">
    <property type="entry name" value="EreA/ChaN-like"/>
    <property type="match status" value="1"/>
</dbReference>
<name>A0ABR9GQC3_9HYPH</name>